<name>T1L2D8_TETUR</name>
<dbReference type="EnsemblMetazoa" id="tetur33g00560.1">
    <property type="protein sequence ID" value="tetur33g00560.1"/>
    <property type="gene ID" value="tetur33g00560"/>
</dbReference>
<proteinExistence type="predicted"/>
<reference evidence="2" key="1">
    <citation type="submission" date="2011-08" db="EMBL/GenBank/DDBJ databases">
        <authorList>
            <person name="Rombauts S."/>
        </authorList>
    </citation>
    <scope>NUCLEOTIDE SEQUENCE</scope>
    <source>
        <strain evidence="2">London</strain>
    </source>
</reference>
<dbReference type="EMBL" id="CAEY01000945">
    <property type="status" value="NOT_ANNOTATED_CDS"/>
    <property type="molecule type" value="Genomic_DNA"/>
</dbReference>
<sequence>MNNKMEKKRRNNINIQQESKIFSSTEGNIMDFEYKNDLIIKHNLWFEMSLGVQKHAYWVGHLIATVRNSMCPPSPLR</sequence>
<organism evidence="1 2">
    <name type="scientific">Tetranychus urticae</name>
    <name type="common">Two-spotted spider mite</name>
    <dbReference type="NCBI Taxonomy" id="32264"/>
    <lineage>
        <taxon>Eukaryota</taxon>
        <taxon>Metazoa</taxon>
        <taxon>Ecdysozoa</taxon>
        <taxon>Arthropoda</taxon>
        <taxon>Chelicerata</taxon>
        <taxon>Arachnida</taxon>
        <taxon>Acari</taxon>
        <taxon>Acariformes</taxon>
        <taxon>Trombidiformes</taxon>
        <taxon>Prostigmata</taxon>
        <taxon>Eleutherengona</taxon>
        <taxon>Raphignathae</taxon>
        <taxon>Tetranychoidea</taxon>
        <taxon>Tetranychidae</taxon>
        <taxon>Tetranychus</taxon>
    </lineage>
</organism>
<dbReference type="Proteomes" id="UP000015104">
    <property type="component" value="Unassembled WGS sequence"/>
</dbReference>
<protein>
    <submittedName>
        <fullName evidence="1">Uncharacterized protein</fullName>
    </submittedName>
</protein>
<reference evidence="1" key="2">
    <citation type="submission" date="2015-06" db="UniProtKB">
        <authorList>
            <consortium name="EnsemblMetazoa"/>
        </authorList>
    </citation>
    <scope>IDENTIFICATION</scope>
</reference>
<dbReference type="HOGENOM" id="CLU_2641329_0_0_1"/>
<accession>T1L2D8</accession>
<evidence type="ECO:0000313" key="2">
    <source>
        <dbReference type="Proteomes" id="UP000015104"/>
    </source>
</evidence>
<dbReference type="AlphaFoldDB" id="T1L2D8"/>
<keyword evidence="2" id="KW-1185">Reference proteome</keyword>
<evidence type="ECO:0000313" key="1">
    <source>
        <dbReference type="EnsemblMetazoa" id="tetur33g00560.1"/>
    </source>
</evidence>